<dbReference type="PROSITE" id="PS51257">
    <property type="entry name" value="PROKAR_LIPOPROTEIN"/>
    <property type="match status" value="1"/>
</dbReference>
<dbReference type="AlphaFoldDB" id="A0A316TPF5"/>
<evidence type="ECO:0008006" key="3">
    <source>
        <dbReference type="Google" id="ProtNLM"/>
    </source>
</evidence>
<comment type="caution">
    <text evidence="1">The sequence shown here is derived from an EMBL/GenBank/DDBJ whole genome shotgun (WGS) entry which is preliminary data.</text>
</comment>
<sequence length="373" mass="42155">MYKNLTAVIGFFIFLSCTENQSLYDKSEDLFLAQLTSEIREVAVIGSTEINTPTVNRLGDILRWSDDRLIVVDLSLLTLNLLKADGSDVASAGGRGRGPGEFELINQLHRGSDGYLYVLDRNLTRVSKFQIADDEIDYVTSFSPDVPDTMFLVNIFVTPSGVYTLLNHFEANITRANSYRLYKADGTFNSDELLFEFEGTEKIESDNGLYIDHPLARQPLWSQNGDYFYLLNSHQSEWQKRNLLTGAIDSISYVNQTERKNNHLSKAYLTNRLEPILDVEPVLKEFIDKSGQLPLNHDLFATKEWVVISSFYAGSSEKIIVLHNQVSKETVYCSVAPHFFPVSFNGNKLTGKNSSTEDNIRLEVLDLELPGSY</sequence>
<organism evidence="1 2">
    <name type="scientific">Rhodohalobacter mucosus</name>
    <dbReference type="NCBI Taxonomy" id="2079485"/>
    <lineage>
        <taxon>Bacteria</taxon>
        <taxon>Pseudomonadati</taxon>
        <taxon>Balneolota</taxon>
        <taxon>Balneolia</taxon>
        <taxon>Balneolales</taxon>
        <taxon>Balneolaceae</taxon>
        <taxon>Rhodohalobacter</taxon>
    </lineage>
</organism>
<dbReference type="Proteomes" id="UP000245533">
    <property type="component" value="Unassembled WGS sequence"/>
</dbReference>
<keyword evidence="2" id="KW-1185">Reference proteome</keyword>
<dbReference type="RefSeq" id="WP_109646608.1">
    <property type="nucleotide sequence ID" value="NZ_QGGB01000006.1"/>
</dbReference>
<proteinExistence type="predicted"/>
<dbReference type="InterPro" id="IPR011042">
    <property type="entry name" value="6-blade_b-propeller_TolB-like"/>
</dbReference>
<evidence type="ECO:0000313" key="2">
    <source>
        <dbReference type="Proteomes" id="UP000245533"/>
    </source>
</evidence>
<dbReference type="EMBL" id="QGGB01000006">
    <property type="protein sequence ID" value="PWN06493.1"/>
    <property type="molecule type" value="Genomic_DNA"/>
</dbReference>
<reference evidence="1 2" key="1">
    <citation type="submission" date="2018-05" db="EMBL/GenBank/DDBJ databases">
        <title>Rhodohalobacter halophilus gen. nov., sp. nov., a moderately halophilic member of the family Balneolaceae.</title>
        <authorList>
            <person name="Liu Z.-W."/>
        </authorList>
    </citation>
    <scope>NUCLEOTIDE SEQUENCE [LARGE SCALE GENOMIC DNA]</scope>
    <source>
        <strain evidence="1 2">8A47</strain>
    </source>
</reference>
<dbReference type="Gene3D" id="2.120.10.30">
    <property type="entry name" value="TolB, C-terminal domain"/>
    <property type="match status" value="1"/>
</dbReference>
<evidence type="ECO:0000313" key="1">
    <source>
        <dbReference type="EMBL" id="PWN06493.1"/>
    </source>
</evidence>
<accession>A0A316TPF5</accession>
<protein>
    <recommendedName>
        <fullName evidence="3">6-bladed beta-propeller protein</fullName>
    </recommendedName>
</protein>
<dbReference type="OrthoDB" id="820475at2"/>
<name>A0A316TPF5_9BACT</name>
<gene>
    <name evidence="1" type="ORF">DDZ15_08195</name>
</gene>